<evidence type="ECO:0000256" key="2">
    <source>
        <dbReference type="ARBA" id="ARBA00022574"/>
    </source>
</evidence>
<dbReference type="SUPFAM" id="SSF50978">
    <property type="entry name" value="WD40 repeat-like"/>
    <property type="match status" value="1"/>
</dbReference>
<dbReference type="Gene3D" id="2.130.10.10">
    <property type="entry name" value="YVTN repeat-like/Quinoprotein amine dehydrogenase"/>
    <property type="match status" value="1"/>
</dbReference>
<keyword evidence="2" id="KW-0853">WD repeat</keyword>
<dbReference type="GO" id="GO:1904263">
    <property type="term" value="P:positive regulation of TORC1 signaling"/>
    <property type="evidence" value="ECO:0007669"/>
    <property type="project" value="TreeGrafter"/>
</dbReference>
<feature type="domain" description="MIOS-like alpha-solenoid" evidence="5">
    <location>
        <begin position="480"/>
        <end position="732"/>
    </location>
</feature>
<organism evidence="6 7">
    <name type="scientific">Pichia inconspicua</name>
    <dbReference type="NCBI Taxonomy" id="52247"/>
    <lineage>
        <taxon>Eukaryota</taxon>
        <taxon>Fungi</taxon>
        <taxon>Dikarya</taxon>
        <taxon>Ascomycota</taxon>
        <taxon>Saccharomycotina</taxon>
        <taxon>Pichiomycetes</taxon>
        <taxon>Pichiales</taxon>
        <taxon>Pichiaceae</taxon>
        <taxon>Pichia</taxon>
    </lineage>
</organism>
<evidence type="ECO:0000259" key="5">
    <source>
        <dbReference type="Pfam" id="PF21719"/>
    </source>
</evidence>
<dbReference type="PANTHER" id="PTHR16453:SF9">
    <property type="entry name" value="GATOR COMPLEX PROTEIN MIOS"/>
    <property type="match status" value="1"/>
</dbReference>
<sequence length="1036" mass="117845">MSGSVIRARQWDIDGEDQYLSVSPNGEIVSLYQTNSSAISEEDNIVKVVEKTGFENIQCINYSSAVPGLTAVGQLDGRCLLVDMRNLQTDPLILKPLQSRSCNTVSFNESGLVAMGYDRGRQDNSIHVWDINNLNGGNFGSKSNEVFSCINNEGISSLSFCPTEPTNFISGSYKLLREYDIRSNQPLYQIATRCTLNINVNPFTPYMFASNSEDGSLAIWDRRKLTEAFRINSQTTGTAVLNEGPALLFPKLLNDYQRRTNGSPYRFSSVNSGEIGALFDGDLVRRWKVDAVLPLEEELNQYDMMVKQNRKENASHLPKVPRPTGSLFISKVHDTKTKYERVISFDYAPSQTSQFGIDLVCMRQSGSVYKMKVIDSQSSITFSSFNDISFCGSQGVCTKFVTNKAGIEPTRSTLNDKMEGLNITTSDVKSDPENKLLKTAEINSDHNVDDNKNEDYLIGVDESVCLISDSLLKNDTCATIRERATKGYDIDAKLNMRILDSMKTYETQLHLKNAWKWIDISNELISLGKMTYGDFDFGYLGVWGIWNMDKDFMIVNRYRGFKNVTIKDVTHAAKCIVERRTKECSILAKPVIGFKGKSSKEIQRHLAMYVIGWDFGVRELEEKYANLIASGNYERAAGWAIFHGDVDRAITILGDSDNENYKIMSTAIAAYSAFRDTNMNNVWKDRCRQLASDLEDPYLRIIFAYIADGNWWDVLDESALPLRERLGVALRFLPDSELEIYLNRVADSVIERGNIEGILLTGITIKGINLLQSFVDRSSDIQSACLIASFASPKYFVDERVDKWVESYRSLLNSWSLFSARARFDISRTKLSRKGNGKNYRLVPRQLYLQCMNCQKSIVKTGEDKIHSHKRNNYSCHNCGYPLPRCAICLITQGVPVPKEVMYMKTSQIKHKEYHEIESDMAIKKITSHETNFKEWFSFCLSCNHCMHAGHAEEWFSKHYYLQCIAISNNNISTWDLKNLRQSKFDFREIPIFQEFSTFENLQQAFADNIDLDNLVFVSSLDRGREFSLVIEHKEV</sequence>
<evidence type="ECO:0000256" key="1">
    <source>
        <dbReference type="ARBA" id="ARBA00009713"/>
    </source>
</evidence>
<accession>A0A4T0X6W2</accession>
<dbReference type="InterPro" id="IPR049092">
    <property type="entry name" value="MIOS_a-sol"/>
</dbReference>
<dbReference type="InterPro" id="IPR015943">
    <property type="entry name" value="WD40/YVTN_repeat-like_dom_sf"/>
</dbReference>
<dbReference type="Pfam" id="PF21719">
    <property type="entry name" value="MIOS_a-sol"/>
    <property type="match status" value="1"/>
</dbReference>
<gene>
    <name evidence="6" type="ORF">CANINC_000349</name>
</gene>
<dbReference type="STRING" id="52247.A0A4T0X6W2"/>
<name>A0A4T0X6W2_9ASCO</name>
<protein>
    <submittedName>
        <fullName evidence="6">Uncharacterized protein</fullName>
    </submittedName>
</protein>
<comment type="caution">
    <text evidence="6">The sequence shown here is derived from an EMBL/GenBank/DDBJ whole genome shotgun (WGS) entry which is preliminary data.</text>
</comment>
<keyword evidence="3" id="KW-0677">Repeat</keyword>
<evidence type="ECO:0000259" key="4">
    <source>
        <dbReference type="Pfam" id="PF17034"/>
    </source>
</evidence>
<dbReference type="EMBL" id="SELW01000049">
    <property type="protein sequence ID" value="TID31105.1"/>
    <property type="molecule type" value="Genomic_DNA"/>
</dbReference>
<dbReference type="PANTHER" id="PTHR16453">
    <property type="entry name" value="WD40 DOMAIN-CONTAINING PROTEIN MIO FAMILY MEMBER"/>
    <property type="match status" value="1"/>
</dbReference>
<evidence type="ECO:0000256" key="3">
    <source>
        <dbReference type="ARBA" id="ARBA00022737"/>
    </source>
</evidence>
<evidence type="ECO:0000313" key="6">
    <source>
        <dbReference type="EMBL" id="TID31105.1"/>
    </source>
</evidence>
<dbReference type="InterPro" id="IPR036322">
    <property type="entry name" value="WD40_repeat_dom_sf"/>
</dbReference>
<evidence type="ECO:0000313" key="7">
    <source>
        <dbReference type="Proteomes" id="UP000307173"/>
    </source>
</evidence>
<dbReference type="Proteomes" id="UP000307173">
    <property type="component" value="Unassembled WGS sequence"/>
</dbReference>
<dbReference type="InterPro" id="IPR031488">
    <property type="entry name" value="Zn_ribbon_mio"/>
</dbReference>
<reference evidence="6 7" key="1">
    <citation type="journal article" date="2019" name="Front. Genet.">
        <title>Whole-Genome Sequencing of the Opportunistic Yeast Pathogen Candida inconspicua Uncovers Its Hybrid Origin.</title>
        <authorList>
            <person name="Mixao V."/>
            <person name="Hansen A.P."/>
            <person name="Saus E."/>
            <person name="Boekhout T."/>
            <person name="Lass-Florl C."/>
            <person name="Gabaldon T."/>
        </authorList>
    </citation>
    <scope>NUCLEOTIDE SEQUENCE [LARGE SCALE GENOMIC DNA]</scope>
    <source>
        <strain evidence="6 7">CBS 180</strain>
    </source>
</reference>
<dbReference type="AlphaFoldDB" id="A0A4T0X6W2"/>
<dbReference type="OrthoDB" id="341486at2759"/>
<dbReference type="InterPro" id="IPR001680">
    <property type="entry name" value="WD40_rpt"/>
</dbReference>
<dbReference type="GO" id="GO:0005737">
    <property type="term" value="C:cytoplasm"/>
    <property type="evidence" value="ECO:0007669"/>
    <property type="project" value="TreeGrafter"/>
</dbReference>
<comment type="similarity">
    <text evidence="1">Belongs to the WD repeat mio family.</text>
</comment>
<dbReference type="Pfam" id="PF17034">
    <property type="entry name" value="zinc_ribbon_16"/>
    <property type="match status" value="1"/>
</dbReference>
<feature type="domain" description="GATOR2 complex protein MIO zinc-ribbon like" evidence="4">
    <location>
        <begin position="850"/>
        <end position="960"/>
    </location>
</feature>
<keyword evidence="7" id="KW-1185">Reference proteome</keyword>
<dbReference type="SMART" id="SM00320">
    <property type="entry name" value="WD40"/>
    <property type="match status" value="3"/>
</dbReference>
<dbReference type="InterPro" id="IPR037593">
    <property type="entry name" value="MIOS/Sea4"/>
</dbReference>
<proteinExistence type="inferred from homology"/>